<name>A0A7J0BTI6_9BACT</name>
<evidence type="ECO:0000256" key="5">
    <source>
        <dbReference type="RuleBase" id="RU363041"/>
    </source>
</evidence>
<dbReference type="EMBL" id="BLVP01000008">
    <property type="protein sequence ID" value="GFM37033.1"/>
    <property type="molecule type" value="Genomic_DNA"/>
</dbReference>
<feature type="transmembrane region" description="Helical" evidence="5">
    <location>
        <begin position="53"/>
        <end position="71"/>
    </location>
</feature>
<dbReference type="GO" id="GO:0005886">
    <property type="term" value="C:plasma membrane"/>
    <property type="evidence" value="ECO:0007669"/>
    <property type="project" value="UniProtKB-SubCell"/>
</dbReference>
<keyword evidence="4 5" id="KW-0472">Membrane</keyword>
<comment type="similarity">
    <text evidence="5">Belongs to the 4-toluene sulfonate uptake permease (TSUP) (TC 2.A.102) family.</text>
</comment>
<keyword evidence="3 5" id="KW-1133">Transmembrane helix</keyword>
<keyword evidence="5" id="KW-1003">Cell membrane</keyword>
<dbReference type="RefSeq" id="WP_174409683.1">
    <property type="nucleotide sequence ID" value="NZ_BLVP01000008.1"/>
</dbReference>
<dbReference type="PANTHER" id="PTHR43701">
    <property type="entry name" value="MEMBRANE TRANSPORTER PROTEIN MJ0441-RELATED"/>
    <property type="match status" value="1"/>
</dbReference>
<sequence>MDIFSADWLYMYMPIAGMKVLWPALLLIGFAVGVIGGFFGMGGAWMVTPGLNIIGFPMAFAIGTDIAHIAGKSMISTIRHSKFGNVDYRMGLVMLGGTVAGIEAGAQAIMYLEQVGLVGSVVRWAYVVFLALISWLVFYDYAKAEGGTRPDEFDRQAAEGVTWYRALHRINIPPMLHFPVSGITCSLWLPVLVGLVTGVLVGFLGIGGGLLRMPALVYLVGCPTHIAVGTDLFEVMISGLYGAFTFALKGRIELVSVFVMLTGAAIGAQIGTVATKYSRGYGIRIAFGVAVLCCMVSIILKEFGHEISAAVIILSAISLICLYIMKVMFVGAAQELREKRQSRAQARLQNFRRMR</sequence>
<dbReference type="InterPro" id="IPR051598">
    <property type="entry name" value="TSUP/Inactive_protease-like"/>
</dbReference>
<dbReference type="InterPro" id="IPR002781">
    <property type="entry name" value="TM_pro_TauE-like"/>
</dbReference>
<feature type="transmembrane region" description="Helical" evidence="5">
    <location>
        <begin position="281"/>
        <end position="301"/>
    </location>
</feature>
<feature type="transmembrane region" description="Helical" evidence="5">
    <location>
        <begin position="20"/>
        <end position="47"/>
    </location>
</feature>
<gene>
    <name evidence="6" type="ORF">DSM19430T_17170</name>
</gene>
<evidence type="ECO:0000256" key="1">
    <source>
        <dbReference type="ARBA" id="ARBA00004141"/>
    </source>
</evidence>
<accession>A0A7J0BTI6</accession>
<organism evidence="6 7">
    <name type="scientific">Desulfovibrio psychrotolerans</name>
    <dbReference type="NCBI Taxonomy" id="415242"/>
    <lineage>
        <taxon>Bacteria</taxon>
        <taxon>Pseudomonadati</taxon>
        <taxon>Thermodesulfobacteriota</taxon>
        <taxon>Desulfovibrionia</taxon>
        <taxon>Desulfovibrionales</taxon>
        <taxon>Desulfovibrionaceae</taxon>
        <taxon>Desulfovibrio</taxon>
    </lineage>
</organism>
<keyword evidence="2 5" id="KW-0812">Transmembrane</keyword>
<feature type="transmembrane region" description="Helical" evidence="5">
    <location>
        <begin position="307"/>
        <end position="333"/>
    </location>
</feature>
<feature type="transmembrane region" description="Helical" evidence="5">
    <location>
        <begin position="124"/>
        <end position="142"/>
    </location>
</feature>
<dbReference type="Pfam" id="PF01925">
    <property type="entry name" value="TauE"/>
    <property type="match status" value="1"/>
</dbReference>
<reference evidence="6 7" key="1">
    <citation type="submission" date="2020-05" db="EMBL/GenBank/DDBJ databases">
        <title>Draft genome sequence of Desulfovibrio psychrotolerans JS1T.</title>
        <authorList>
            <person name="Ueno A."/>
            <person name="Tamazawa S."/>
            <person name="Tamamura S."/>
            <person name="Murakami T."/>
            <person name="Kiyama T."/>
            <person name="Inomata H."/>
            <person name="Amano Y."/>
            <person name="Miyakawa K."/>
            <person name="Tamaki H."/>
            <person name="Naganuma T."/>
            <person name="Kaneko K."/>
        </authorList>
    </citation>
    <scope>NUCLEOTIDE SEQUENCE [LARGE SCALE GENOMIC DNA]</scope>
    <source>
        <strain evidence="6 7">JS1</strain>
    </source>
</reference>
<proteinExistence type="inferred from homology"/>
<comment type="caution">
    <text evidence="6">The sequence shown here is derived from an EMBL/GenBank/DDBJ whole genome shotgun (WGS) entry which is preliminary data.</text>
</comment>
<comment type="subcellular location">
    <subcellularLocation>
        <location evidence="5">Cell membrane</location>
        <topology evidence="5">Multi-pass membrane protein</topology>
    </subcellularLocation>
    <subcellularLocation>
        <location evidence="1">Membrane</location>
        <topology evidence="1">Multi-pass membrane protein</topology>
    </subcellularLocation>
</comment>
<evidence type="ECO:0000313" key="6">
    <source>
        <dbReference type="EMBL" id="GFM37033.1"/>
    </source>
</evidence>
<protein>
    <recommendedName>
        <fullName evidence="5">Probable membrane transporter protein</fullName>
    </recommendedName>
</protein>
<feature type="transmembrane region" description="Helical" evidence="5">
    <location>
        <begin position="92"/>
        <end position="112"/>
    </location>
</feature>
<dbReference type="Proteomes" id="UP000503820">
    <property type="component" value="Unassembled WGS sequence"/>
</dbReference>
<keyword evidence="7" id="KW-1185">Reference proteome</keyword>
<evidence type="ECO:0000313" key="7">
    <source>
        <dbReference type="Proteomes" id="UP000503820"/>
    </source>
</evidence>
<evidence type="ECO:0000256" key="3">
    <source>
        <dbReference type="ARBA" id="ARBA00022989"/>
    </source>
</evidence>
<feature type="transmembrane region" description="Helical" evidence="5">
    <location>
        <begin position="254"/>
        <end position="274"/>
    </location>
</feature>
<dbReference type="AlphaFoldDB" id="A0A7J0BTI6"/>
<evidence type="ECO:0000256" key="4">
    <source>
        <dbReference type="ARBA" id="ARBA00023136"/>
    </source>
</evidence>
<evidence type="ECO:0000256" key="2">
    <source>
        <dbReference type="ARBA" id="ARBA00022692"/>
    </source>
</evidence>
<dbReference type="PANTHER" id="PTHR43701:SF12">
    <property type="entry name" value="MEMBRANE TRANSPORTER PROTEIN YTNM-RELATED"/>
    <property type="match status" value="1"/>
</dbReference>